<keyword evidence="2" id="KW-1185">Reference proteome</keyword>
<accession>U7D6W3</accession>
<dbReference type="EMBL" id="ASJR01000010">
    <property type="protein sequence ID" value="ERP31678.1"/>
    <property type="molecule type" value="Genomic_DNA"/>
</dbReference>
<comment type="caution">
    <text evidence="1">The sequence shown here is derived from an EMBL/GenBank/DDBJ whole genome shotgun (WGS) entry which is preliminary data.</text>
</comment>
<sequence length="236" mass="28216">MRLWQMIPAVWRDIPSLIRPRYARIVPHSTRARGISLRDWNIYMAYPELSSGLYQEPFLIDFRELFRVFGKRELEILNTYTVGQYLRRGRHWQGSFYFPQSLYKDSWFGVFFVFDDEKHRGRDFMLLDPYGDPRNPENISPNALEELPRVDQRCIYFSSRQVEKYSLADLETDFLWKILRKSLHVSAVMHAEENGVPLMYCIIPKVPCLIHVWAHFLSLIRYVHTVGFLRSQFMTP</sequence>
<gene>
    <name evidence="1" type="ORF">CALK_1336</name>
</gene>
<proteinExistence type="predicted"/>
<name>U7D6W3_9BACT</name>
<evidence type="ECO:0000313" key="1">
    <source>
        <dbReference type="EMBL" id="ERP31678.1"/>
    </source>
</evidence>
<dbReference type="RefSeq" id="WP_022636801.1">
    <property type="nucleotide sequence ID" value="NZ_ASJR01000010.1"/>
</dbReference>
<dbReference type="AlphaFoldDB" id="U7D6W3"/>
<evidence type="ECO:0000313" key="2">
    <source>
        <dbReference type="Proteomes" id="UP000017148"/>
    </source>
</evidence>
<protein>
    <submittedName>
        <fullName evidence="1">Uncharacterized protein</fullName>
    </submittedName>
</protein>
<dbReference type="Proteomes" id="UP000017148">
    <property type="component" value="Unassembled WGS sequence"/>
</dbReference>
<organism evidence="1 2">
    <name type="scientific">Chitinivibrio alkaliphilus ACht1</name>
    <dbReference type="NCBI Taxonomy" id="1313304"/>
    <lineage>
        <taxon>Bacteria</taxon>
        <taxon>Pseudomonadati</taxon>
        <taxon>Fibrobacterota</taxon>
        <taxon>Chitinivibrionia</taxon>
        <taxon>Chitinivibrionales</taxon>
        <taxon>Chitinivibrionaceae</taxon>
        <taxon>Chitinivibrio</taxon>
    </lineage>
</organism>
<dbReference type="STRING" id="1313304.CALK_1336"/>
<reference evidence="1 2" key="1">
    <citation type="journal article" date="2013" name="Environ. Microbiol.">
        <title>Genome analysis of Chitinivibrio alkaliphilus gen. nov., sp. nov., a novel extremely haloalkaliphilic anaerobic chitinolytic bacterium from the candidate phylum Termite Group 3.</title>
        <authorList>
            <person name="Sorokin D.Y."/>
            <person name="Gumerov V.M."/>
            <person name="Rakitin A.L."/>
            <person name="Beletsky A.V."/>
            <person name="Damste J.S."/>
            <person name="Muyzer G."/>
            <person name="Mardanov A.V."/>
            <person name="Ravin N.V."/>
        </authorList>
    </citation>
    <scope>NUCLEOTIDE SEQUENCE [LARGE SCALE GENOMIC DNA]</scope>
    <source>
        <strain evidence="1 2">ACht1</strain>
    </source>
</reference>